<evidence type="ECO:0000313" key="3">
    <source>
        <dbReference type="Proteomes" id="UP000320095"/>
    </source>
</evidence>
<comment type="caution">
    <text evidence="2">The sequence shown here is derived from an EMBL/GenBank/DDBJ whole genome shotgun (WGS) entry which is preliminary data.</text>
</comment>
<gene>
    <name evidence="2" type="ORF">EAH80_21360</name>
</gene>
<reference evidence="2 3" key="1">
    <citation type="journal article" date="2019" name="Environ. Microbiol.">
        <title>Species interactions and distinct microbial communities in high Arctic permafrost affected cryosols are associated with the CH4 and CO2 gas fluxes.</title>
        <authorList>
            <person name="Altshuler I."/>
            <person name="Hamel J."/>
            <person name="Turney S."/>
            <person name="Magnuson E."/>
            <person name="Levesque R."/>
            <person name="Greer C."/>
            <person name="Whyte L.G."/>
        </authorList>
    </citation>
    <scope>NUCLEOTIDE SEQUENCE [LARGE SCALE GENOMIC DNA]</scope>
    <source>
        <strain evidence="2 3">S5.20</strain>
    </source>
</reference>
<dbReference type="Pfam" id="PF01063">
    <property type="entry name" value="Aminotran_4"/>
    <property type="match status" value="1"/>
</dbReference>
<comment type="similarity">
    <text evidence="1">Belongs to the class-IV pyridoxal-phosphate-dependent aminotransferase family.</text>
</comment>
<dbReference type="GO" id="GO:0005829">
    <property type="term" value="C:cytosol"/>
    <property type="evidence" value="ECO:0007669"/>
    <property type="project" value="TreeGrafter"/>
</dbReference>
<dbReference type="Proteomes" id="UP000320095">
    <property type="component" value="Unassembled WGS sequence"/>
</dbReference>
<dbReference type="GO" id="GO:0046394">
    <property type="term" value="P:carboxylic acid biosynthetic process"/>
    <property type="evidence" value="ECO:0007669"/>
    <property type="project" value="UniProtKB-ARBA"/>
</dbReference>
<keyword evidence="3" id="KW-1185">Reference proteome</keyword>
<evidence type="ECO:0000256" key="1">
    <source>
        <dbReference type="ARBA" id="ARBA00009320"/>
    </source>
</evidence>
<dbReference type="EMBL" id="RCZG01000010">
    <property type="protein sequence ID" value="TPG32046.1"/>
    <property type="molecule type" value="Genomic_DNA"/>
</dbReference>
<dbReference type="EC" id="4.1.3.38" evidence="2"/>
<dbReference type="InterPro" id="IPR036038">
    <property type="entry name" value="Aminotransferase-like"/>
</dbReference>
<dbReference type="NCBIfam" id="NF005886">
    <property type="entry name" value="PRK07849.1-1"/>
    <property type="match status" value="1"/>
</dbReference>
<dbReference type="InterPro" id="IPR043132">
    <property type="entry name" value="BCAT-like_C"/>
</dbReference>
<dbReference type="PANTHER" id="PTHR42743">
    <property type="entry name" value="AMINO-ACID AMINOTRANSFERASE"/>
    <property type="match status" value="1"/>
</dbReference>
<dbReference type="OrthoDB" id="3199344at2"/>
<dbReference type="NCBIfam" id="NF005887">
    <property type="entry name" value="PRK07849.1-2"/>
    <property type="match status" value="1"/>
</dbReference>
<sequence length="318" mass="33478">MVVTLDGEVVTADDSIGRLDDPMFARGDGVFETLLLRGGRACLVEAHLERLARSAAIVGLPRPDAARWRSATLAASAQWADDGDAVLRMVLGRRRDGGTTGFIAVSELPERVLVARRNGVSAMTLDSGVAAHAAAISPWSVAGAKSLSYGANAAALRHADRLGVGDVVLVSTEGFVLEGPRSSVVIADGDGVLATPPTTMPILPGTTVQAVFDVARARGTLCEERLLRVTDLVAAQGIWLMSSVTLAARVHTLDGEQLPPADMSVEMAALVDEAVARPDSSLENLLSVPGFGSTFVCTRERRWSENLIDSWTSEVAAR</sequence>
<evidence type="ECO:0000313" key="2">
    <source>
        <dbReference type="EMBL" id="TPG32046.1"/>
    </source>
</evidence>
<dbReference type="InterPro" id="IPR050571">
    <property type="entry name" value="Class-IV_PLP-Dep_Aminotrnsfr"/>
</dbReference>
<dbReference type="GO" id="GO:0008696">
    <property type="term" value="F:4-amino-4-deoxychorismate lyase activity"/>
    <property type="evidence" value="ECO:0007669"/>
    <property type="project" value="UniProtKB-EC"/>
</dbReference>
<organism evidence="2 3">
    <name type="scientific">Mycolicibacterium hodleri</name>
    <dbReference type="NCBI Taxonomy" id="49897"/>
    <lineage>
        <taxon>Bacteria</taxon>
        <taxon>Bacillati</taxon>
        <taxon>Actinomycetota</taxon>
        <taxon>Actinomycetes</taxon>
        <taxon>Mycobacteriales</taxon>
        <taxon>Mycobacteriaceae</taxon>
        <taxon>Mycolicibacterium</taxon>
    </lineage>
</organism>
<accession>A0A502E658</accession>
<dbReference type="AlphaFoldDB" id="A0A502E658"/>
<proteinExistence type="inferred from homology"/>
<dbReference type="InterPro" id="IPR043131">
    <property type="entry name" value="BCAT-like_N"/>
</dbReference>
<protein>
    <submittedName>
        <fullName evidence="2">Aminodeoxychorismate lyase</fullName>
        <ecNumber evidence="2">4.1.3.38</ecNumber>
    </submittedName>
</protein>
<dbReference type="InterPro" id="IPR001544">
    <property type="entry name" value="Aminotrans_IV"/>
</dbReference>
<dbReference type="Gene3D" id="3.30.470.10">
    <property type="match status" value="1"/>
</dbReference>
<dbReference type="SUPFAM" id="SSF56752">
    <property type="entry name" value="D-aminoacid aminotransferase-like PLP-dependent enzymes"/>
    <property type="match status" value="1"/>
</dbReference>
<name>A0A502E658_9MYCO</name>
<dbReference type="PANTHER" id="PTHR42743:SF11">
    <property type="entry name" value="AMINODEOXYCHORISMATE LYASE"/>
    <property type="match status" value="1"/>
</dbReference>
<dbReference type="Gene3D" id="3.20.10.10">
    <property type="entry name" value="D-amino Acid Aminotransferase, subunit A, domain 2"/>
    <property type="match status" value="1"/>
</dbReference>
<keyword evidence="2" id="KW-0456">Lyase</keyword>